<dbReference type="AlphaFoldDB" id="A0AAY4EUP1"/>
<dbReference type="Ensembl" id="ENSDCDT00010071720.1">
    <property type="protein sequence ID" value="ENSDCDP00010060966.1"/>
    <property type="gene ID" value="ENSDCDG00010033761.1"/>
</dbReference>
<dbReference type="Pfam" id="PF00612">
    <property type="entry name" value="IQ"/>
    <property type="match status" value="1"/>
</dbReference>
<proteinExistence type="inferred from homology"/>
<gene>
    <name evidence="13" type="primary">iqcd</name>
</gene>
<feature type="coiled-coil region" evidence="12">
    <location>
        <begin position="234"/>
        <end position="282"/>
    </location>
</feature>
<reference evidence="13 14" key="1">
    <citation type="submission" date="2020-06" db="EMBL/GenBank/DDBJ databases">
        <authorList>
            <consortium name="Wellcome Sanger Institute Data Sharing"/>
        </authorList>
    </citation>
    <scope>NUCLEOTIDE SEQUENCE [LARGE SCALE GENOMIC DNA]</scope>
</reference>
<comment type="function">
    <text evidence="1">Component of the nexin-dynein regulatory complex (N-DRC), a key regulator of ciliary/flagellar motility which maintains the alignment and integrity of the distal axoneme and regulates microtubule sliding in motile axonemes.</text>
</comment>
<evidence type="ECO:0000256" key="10">
    <source>
        <dbReference type="ARBA" id="ARBA00032180"/>
    </source>
</evidence>
<keyword evidence="9" id="KW-0966">Cell projection</keyword>
<evidence type="ECO:0000256" key="3">
    <source>
        <dbReference type="ARBA" id="ARBA00009071"/>
    </source>
</evidence>
<dbReference type="InterPro" id="IPR042815">
    <property type="entry name" value="DRC10"/>
</dbReference>
<dbReference type="GeneTree" id="ENSGT00730000111354"/>
<dbReference type="CDD" id="cd23767">
    <property type="entry name" value="IQCD"/>
    <property type="match status" value="1"/>
</dbReference>
<keyword evidence="8" id="KW-0206">Cytoskeleton</keyword>
<comment type="similarity">
    <text evidence="3">Belongs to the DRC10 family.</text>
</comment>
<dbReference type="InterPro" id="IPR000048">
    <property type="entry name" value="IQ_motif_EF-hand-BS"/>
</dbReference>
<keyword evidence="5" id="KW-0963">Cytoplasm</keyword>
<dbReference type="PANTHER" id="PTHR31598:SF1">
    <property type="entry name" value="DYNEIN REGULATORY COMPLEX PROTEIN 10"/>
    <property type="match status" value="1"/>
</dbReference>
<name>A0AAY4EUP1_9TELE</name>
<dbReference type="PANTHER" id="PTHR31598">
    <property type="entry name" value="IQ DOMAIN-CONTAINING PROTEIN D"/>
    <property type="match status" value="1"/>
</dbReference>
<sequence length="325" mass="38147">METQWIAIVLDECITKMVDVQSTAKTYPKTLCTVQGTELCTVIEEQKTLGPCVKDAHMFLKDIVDVQLESCDGLLEGLRELQTTLLEQLLTTQDEEWKNVCRMKEIYLHYKKNLELKASLELDVVSAIKNSKKNESVRELKNSLHQVVKQSGDFCTHIQQDGEKQKQSDQNTSKGCIQRMQQEISHIKLQLNNLICENREAELALRKRTFKTETEIENWIQKYDNDMMEKQTAMERMSLVFEEERAELQELEEHYSVLEVEYSQIMEEYHQAQEQSRQNERDRELKTRAATSIQSYWRGFCVRKAMRAKSKNKKGKKEKHKKGKK</sequence>
<evidence type="ECO:0000256" key="6">
    <source>
        <dbReference type="ARBA" id="ARBA00022846"/>
    </source>
</evidence>
<protein>
    <recommendedName>
        <fullName evidence="4">Dynein regulatory complex protein 10</fullName>
    </recommendedName>
    <alternativeName>
        <fullName evidence="10">IQ domain-containing protein D</fullName>
    </alternativeName>
</protein>
<comment type="subunit">
    <text evidence="11">Component of the nexin-dynein regulatory complex (N-DRC). Interacts with CFAP52.</text>
</comment>
<keyword evidence="6" id="KW-0282">Flagellum</keyword>
<evidence type="ECO:0000256" key="12">
    <source>
        <dbReference type="SAM" id="Coils"/>
    </source>
</evidence>
<reference evidence="13" key="2">
    <citation type="submission" date="2025-08" db="UniProtKB">
        <authorList>
            <consortium name="Ensembl"/>
        </authorList>
    </citation>
    <scope>IDENTIFICATION</scope>
</reference>
<evidence type="ECO:0000256" key="11">
    <source>
        <dbReference type="ARBA" id="ARBA00046836"/>
    </source>
</evidence>
<dbReference type="PROSITE" id="PS50096">
    <property type="entry name" value="IQ"/>
    <property type="match status" value="1"/>
</dbReference>
<evidence type="ECO:0000256" key="8">
    <source>
        <dbReference type="ARBA" id="ARBA00023212"/>
    </source>
</evidence>
<evidence type="ECO:0000256" key="1">
    <source>
        <dbReference type="ARBA" id="ARBA00003029"/>
    </source>
</evidence>
<evidence type="ECO:0000256" key="9">
    <source>
        <dbReference type="ARBA" id="ARBA00023273"/>
    </source>
</evidence>
<comment type="subcellular location">
    <subcellularLocation>
        <location evidence="2">Cytoplasm</location>
        <location evidence="2">Cytoskeleton</location>
        <location evidence="2">Flagellum axoneme</location>
    </subcellularLocation>
</comment>
<evidence type="ECO:0000256" key="2">
    <source>
        <dbReference type="ARBA" id="ARBA00004611"/>
    </source>
</evidence>
<reference evidence="13" key="3">
    <citation type="submission" date="2025-09" db="UniProtKB">
        <authorList>
            <consortium name="Ensembl"/>
        </authorList>
    </citation>
    <scope>IDENTIFICATION</scope>
</reference>
<dbReference type="Gene3D" id="1.20.5.190">
    <property type="match status" value="1"/>
</dbReference>
<organism evidence="13 14">
    <name type="scientific">Denticeps clupeoides</name>
    <name type="common">denticle herring</name>
    <dbReference type="NCBI Taxonomy" id="299321"/>
    <lineage>
        <taxon>Eukaryota</taxon>
        <taxon>Metazoa</taxon>
        <taxon>Chordata</taxon>
        <taxon>Craniata</taxon>
        <taxon>Vertebrata</taxon>
        <taxon>Euteleostomi</taxon>
        <taxon>Actinopterygii</taxon>
        <taxon>Neopterygii</taxon>
        <taxon>Teleostei</taxon>
        <taxon>Clupei</taxon>
        <taxon>Clupeiformes</taxon>
        <taxon>Denticipitoidei</taxon>
        <taxon>Denticipitidae</taxon>
        <taxon>Denticeps</taxon>
    </lineage>
</organism>
<evidence type="ECO:0000256" key="7">
    <source>
        <dbReference type="ARBA" id="ARBA00023069"/>
    </source>
</evidence>
<evidence type="ECO:0000313" key="14">
    <source>
        <dbReference type="Proteomes" id="UP000694580"/>
    </source>
</evidence>
<accession>A0AAY4EUP1</accession>
<keyword evidence="12" id="KW-0175">Coiled coil</keyword>
<keyword evidence="14" id="KW-1185">Reference proteome</keyword>
<evidence type="ECO:0000256" key="4">
    <source>
        <dbReference type="ARBA" id="ARBA00021752"/>
    </source>
</evidence>
<evidence type="ECO:0000313" key="13">
    <source>
        <dbReference type="Ensembl" id="ENSDCDP00010060966.1"/>
    </source>
</evidence>
<keyword evidence="7" id="KW-0969">Cilium</keyword>
<evidence type="ECO:0000256" key="5">
    <source>
        <dbReference type="ARBA" id="ARBA00022490"/>
    </source>
</evidence>
<dbReference type="Proteomes" id="UP000694580">
    <property type="component" value="Chromosome 6"/>
</dbReference>
<dbReference type="SMART" id="SM00015">
    <property type="entry name" value="IQ"/>
    <property type="match status" value="1"/>
</dbReference>